<evidence type="ECO:0000256" key="3">
    <source>
        <dbReference type="ARBA" id="ARBA00022630"/>
    </source>
</evidence>
<evidence type="ECO:0000256" key="5">
    <source>
        <dbReference type="ARBA" id="ARBA00023002"/>
    </source>
</evidence>
<name>A0A7W8NRD6_9DEIO</name>
<evidence type="ECO:0000259" key="7">
    <source>
        <dbReference type="Pfam" id="PF05199"/>
    </source>
</evidence>
<dbReference type="GO" id="GO:0016614">
    <property type="term" value="F:oxidoreductase activity, acting on CH-OH group of donors"/>
    <property type="evidence" value="ECO:0007669"/>
    <property type="project" value="InterPro"/>
</dbReference>
<dbReference type="Pfam" id="PF05199">
    <property type="entry name" value="GMC_oxred_C"/>
    <property type="match status" value="1"/>
</dbReference>
<keyword evidence="5" id="KW-0560">Oxidoreductase</keyword>
<reference evidence="8" key="4">
    <citation type="submission" date="2024-05" db="EMBL/GenBank/DDBJ databases">
        <authorList>
            <person name="Sun Q."/>
            <person name="Zhou Y."/>
        </authorList>
    </citation>
    <scope>NUCLEOTIDE SEQUENCE</scope>
    <source>
        <strain evidence="8">CGMCC 1.18437</strain>
    </source>
</reference>
<evidence type="ECO:0000313" key="10">
    <source>
        <dbReference type="Proteomes" id="UP000539473"/>
    </source>
</evidence>
<protein>
    <submittedName>
        <fullName evidence="9">Choline dehydrogenase-like flavoprotein</fullName>
    </submittedName>
    <submittedName>
        <fullName evidence="8">Pyranose oxidase</fullName>
    </submittedName>
</protein>
<comment type="similarity">
    <text evidence="2">Belongs to the GMC oxidoreductase family.</text>
</comment>
<feature type="domain" description="Glucose-methanol-choline oxidoreductase C-terminal" evidence="7">
    <location>
        <begin position="381"/>
        <end position="489"/>
    </location>
</feature>
<keyword evidence="4" id="KW-0274">FAD</keyword>
<dbReference type="Proteomes" id="UP000539473">
    <property type="component" value="Unassembled WGS sequence"/>
</dbReference>
<reference evidence="8" key="1">
    <citation type="journal article" date="2014" name="Int. J. Syst. Evol. Microbiol.">
        <title>Complete genome of a new Firmicutes species belonging to the dominant human colonic microbiota ('Ruminococcus bicirculans') reveals two chromosomes and a selective capacity to utilize plant glucans.</title>
        <authorList>
            <consortium name="NISC Comparative Sequencing Program"/>
            <person name="Wegmann U."/>
            <person name="Louis P."/>
            <person name="Goesmann A."/>
            <person name="Henrissat B."/>
            <person name="Duncan S.H."/>
            <person name="Flint H.J."/>
        </authorList>
    </citation>
    <scope>NUCLEOTIDE SEQUENCE</scope>
    <source>
        <strain evidence="8">CGMCC 1.18437</strain>
    </source>
</reference>
<dbReference type="RefSeq" id="WP_184111741.1">
    <property type="nucleotide sequence ID" value="NZ_BNAJ01000005.1"/>
</dbReference>
<dbReference type="InterPro" id="IPR036188">
    <property type="entry name" value="FAD/NAD-bd_sf"/>
</dbReference>
<gene>
    <name evidence="8" type="ORF">GCM10017781_22020</name>
    <name evidence="9" type="ORF">HNQ07_002237</name>
</gene>
<sequence>MTRGPQDVDVLIVGSGPVGSAAARVIKERAPDVAVLLIDAGPQLTPVPGVHVKNIADPQERARAQERSQGPTPQPYAPVPLGARAHAGAGERPALLARPGTFLLRDDGGDSADMPAAALSTNVGGMGAHWTCACPAPAAAERVPFIPEGEWDAALAEAESLLGVTRAAYPETDSARAIRGALQRVFADVLERPVQPMPLAARVEDGVRHWSGTDVVLGPLAHGGAPGFELRPETLCTALHVDQGRVTGATLRPVSGGEPYPVQARTVFVAADALRTPQLLWASGIRPRALGHYLNDQPQVLGAAQLDPALLPAQPGAAVGGVSWVPYAPGHPFHGQVMELDASPVPIPEAQDSGTPVVGLGWFCAKTPRFEDHLAFSGREVDASGLPKITVHHALTPEDEAAVAAAKVEVARAAAALGRPLTADPPFLLPAGSSLHYQGTVRMGNVDDGESVCDPASRVWGVGNLYVGGNGVIPTATACNPTLTAVALAVLACGQIVQRLAPGRDVSAVV</sequence>
<evidence type="ECO:0000256" key="4">
    <source>
        <dbReference type="ARBA" id="ARBA00022827"/>
    </source>
</evidence>
<reference evidence="11" key="2">
    <citation type="journal article" date="2019" name="Int. J. Syst. Evol. Microbiol.">
        <title>The Global Catalogue of Microorganisms (GCM) 10K type strain sequencing project: providing services to taxonomists for standard genome sequencing and annotation.</title>
        <authorList>
            <consortium name="The Broad Institute Genomics Platform"/>
            <consortium name="The Broad Institute Genome Sequencing Center for Infectious Disease"/>
            <person name="Wu L."/>
            <person name="Ma J."/>
        </authorList>
    </citation>
    <scope>NUCLEOTIDE SEQUENCE [LARGE SCALE GENOMIC DNA]</scope>
    <source>
        <strain evidence="11">CGMCC 1.18437</strain>
    </source>
</reference>
<dbReference type="EMBL" id="JACHFK010000005">
    <property type="protein sequence ID" value="MBB5376773.1"/>
    <property type="molecule type" value="Genomic_DNA"/>
</dbReference>
<evidence type="ECO:0000313" key="9">
    <source>
        <dbReference type="EMBL" id="MBB5376773.1"/>
    </source>
</evidence>
<comment type="cofactor">
    <cofactor evidence="1">
        <name>FAD</name>
        <dbReference type="ChEBI" id="CHEBI:57692"/>
    </cofactor>
</comment>
<evidence type="ECO:0000313" key="11">
    <source>
        <dbReference type="Proteomes" id="UP000619376"/>
    </source>
</evidence>
<dbReference type="Gene3D" id="3.50.50.60">
    <property type="entry name" value="FAD/NAD(P)-binding domain"/>
    <property type="match status" value="2"/>
</dbReference>
<dbReference type="InterPro" id="IPR051473">
    <property type="entry name" value="P2Ox-like"/>
</dbReference>
<dbReference type="AlphaFoldDB" id="A0A7W8NRD6"/>
<accession>A0A7W8NRD6</accession>
<evidence type="ECO:0000256" key="6">
    <source>
        <dbReference type="SAM" id="MobiDB-lite"/>
    </source>
</evidence>
<dbReference type="Proteomes" id="UP000619376">
    <property type="component" value="Unassembled WGS sequence"/>
</dbReference>
<evidence type="ECO:0000313" key="8">
    <source>
        <dbReference type="EMBL" id="GHF45244.1"/>
    </source>
</evidence>
<keyword evidence="11" id="KW-1185">Reference proteome</keyword>
<dbReference type="PANTHER" id="PTHR42784:SF1">
    <property type="entry name" value="PYRANOSE 2-OXIDASE"/>
    <property type="match status" value="1"/>
</dbReference>
<dbReference type="SUPFAM" id="SSF51905">
    <property type="entry name" value="FAD/NAD(P)-binding domain"/>
    <property type="match status" value="1"/>
</dbReference>
<dbReference type="PANTHER" id="PTHR42784">
    <property type="entry name" value="PYRANOSE 2-OXIDASE"/>
    <property type="match status" value="1"/>
</dbReference>
<evidence type="ECO:0000256" key="2">
    <source>
        <dbReference type="ARBA" id="ARBA00010790"/>
    </source>
</evidence>
<organism evidence="9 10">
    <name type="scientific">Deinococcus metalli</name>
    <dbReference type="NCBI Taxonomy" id="1141878"/>
    <lineage>
        <taxon>Bacteria</taxon>
        <taxon>Thermotogati</taxon>
        <taxon>Deinococcota</taxon>
        <taxon>Deinococci</taxon>
        <taxon>Deinococcales</taxon>
        <taxon>Deinococcaceae</taxon>
        <taxon>Deinococcus</taxon>
    </lineage>
</organism>
<keyword evidence="3" id="KW-0285">Flavoprotein</keyword>
<proteinExistence type="inferred from homology"/>
<reference evidence="9 10" key="3">
    <citation type="submission" date="2020-08" db="EMBL/GenBank/DDBJ databases">
        <title>Genomic Encyclopedia of Type Strains, Phase IV (KMG-IV): sequencing the most valuable type-strain genomes for metagenomic binning, comparative biology and taxonomic classification.</title>
        <authorList>
            <person name="Goeker M."/>
        </authorList>
    </citation>
    <scope>NUCLEOTIDE SEQUENCE [LARGE SCALE GENOMIC DNA]</scope>
    <source>
        <strain evidence="9 10">DSM 27521</strain>
    </source>
</reference>
<comment type="caution">
    <text evidence="9">The sequence shown here is derived from an EMBL/GenBank/DDBJ whole genome shotgun (WGS) entry which is preliminary data.</text>
</comment>
<dbReference type="SUPFAM" id="SSF54373">
    <property type="entry name" value="FAD-linked reductases, C-terminal domain"/>
    <property type="match status" value="1"/>
</dbReference>
<dbReference type="EMBL" id="BNAJ01000005">
    <property type="protein sequence ID" value="GHF45244.1"/>
    <property type="molecule type" value="Genomic_DNA"/>
</dbReference>
<dbReference type="InterPro" id="IPR007867">
    <property type="entry name" value="GMC_OxRtase_C"/>
</dbReference>
<evidence type="ECO:0000256" key="1">
    <source>
        <dbReference type="ARBA" id="ARBA00001974"/>
    </source>
</evidence>
<feature type="region of interest" description="Disordered" evidence="6">
    <location>
        <begin position="59"/>
        <end position="83"/>
    </location>
</feature>